<protein>
    <recommendedName>
        <fullName evidence="1">D-glutamate cyclase-like C-terminal domain-containing protein</fullName>
    </recommendedName>
</protein>
<dbReference type="HOGENOM" id="CLU_062537_1_0_6"/>
<dbReference type="Proteomes" id="UP000029640">
    <property type="component" value="Unassembled WGS sequence"/>
</dbReference>
<dbReference type="eggNOG" id="ENOG502Z7HZ">
    <property type="taxonomic scope" value="Bacteria"/>
</dbReference>
<reference evidence="2 3" key="1">
    <citation type="journal article" date="2014" name="Genome Announc.">
        <title>Genome Sequence of Gammaproteobacterial Pseudohaliea rubra Type Strain DSM 19751, Isolated from Coastal Seawater of the Mediterranean Sea.</title>
        <authorList>
            <person name="Spring S."/>
            <person name="Fiebig A."/>
            <person name="Riedel T."/>
            <person name="Goker M."/>
            <person name="Klenk H.P."/>
        </authorList>
    </citation>
    <scope>NUCLEOTIDE SEQUENCE [LARGE SCALE GENOMIC DNA]</scope>
    <source>
        <strain evidence="2 3">DSM 19751</strain>
    </source>
</reference>
<evidence type="ECO:0000313" key="3">
    <source>
        <dbReference type="Proteomes" id="UP000029640"/>
    </source>
</evidence>
<dbReference type="AlphaFoldDB" id="A0A095VTW4"/>
<sequence>MTPTAFDDALEELLVFRNPRGMQSLRAALSPGYYRRASTLLAAARRVLIGTGFPVAGTFETDGPVGAMALYRALEQRGAQCWIACAAPLAAELEHEFRVLPLQATDRDAAREEAILRLAQVTPDAIVSIERPGLAANGRYYNMRGEDISADCGIFDSYLELAGCPTIAIGDGGNEIGMGKVADAVAKLSITPAATSCDELLVADVSNWGAYGLLAYFDLLEATDHLGTVRPRELLAFLSSRGSVDGVTRENTLTEDGMDPAAGEAIISELRALTAAAKREADA</sequence>
<name>A0A095VTW4_9GAMM</name>
<proteinExistence type="predicted"/>
<dbReference type="PANTHER" id="PTHR32022:SF10">
    <property type="entry name" value="D-GLUTAMATE CYCLASE, MITOCHONDRIAL"/>
    <property type="match status" value="1"/>
</dbReference>
<organism evidence="2 3">
    <name type="scientific">Pseudohaliea rubra DSM 19751</name>
    <dbReference type="NCBI Taxonomy" id="1265313"/>
    <lineage>
        <taxon>Bacteria</taxon>
        <taxon>Pseudomonadati</taxon>
        <taxon>Pseudomonadota</taxon>
        <taxon>Gammaproteobacteria</taxon>
        <taxon>Cellvibrionales</taxon>
        <taxon>Halieaceae</taxon>
        <taxon>Pseudohaliea</taxon>
    </lineage>
</organism>
<accession>A0A095VTW4</accession>
<dbReference type="PANTHER" id="PTHR32022">
    <property type="entry name" value="D-GLUTAMATE CYCLASE, MITOCHONDRIAL"/>
    <property type="match status" value="1"/>
</dbReference>
<feature type="domain" description="D-glutamate cyclase-like C-terminal" evidence="1">
    <location>
        <begin position="14"/>
        <end position="271"/>
    </location>
</feature>
<dbReference type="EMBL" id="AUVB01000013">
    <property type="protein sequence ID" value="KGE04907.1"/>
    <property type="molecule type" value="Genomic_DNA"/>
</dbReference>
<dbReference type="Gene3D" id="3.90.1640.20">
    <property type="entry name" value="TON_0340"/>
    <property type="match status" value="1"/>
</dbReference>
<dbReference type="RefSeq" id="WP_035513770.1">
    <property type="nucleotide sequence ID" value="NZ_KN234746.1"/>
</dbReference>
<evidence type="ECO:0000259" key="1">
    <source>
        <dbReference type="Pfam" id="PF14336"/>
    </source>
</evidence>
<evidence type="ECO:0000313" key="2">
    <source>
        <dbReference type="EMBL" id="KGE04907.1"/>
    </source>
</evidence>
<comment type="caution">
    <text evidence="2">The sequence shown here is derived from an EMBL/GenBank/DDBJ whole genome shotgun (WGS) entry which is preliminary data.</text>
</comment>
<gene>
    <name evidence="2" type="ORF">HRUBRA_00380</name>
</gene>
<dbReference type="STRING" id="1265313.HRUBRA_00380"/>
<dbReference type="PATRIC" id="fig|1265313.6.peg.376"/>
<dbReference type="InterPro" id="IPR025504">
    <property type="entry name" value="GLUCM_C"/>
</dbReference>
<keyword evidence="3" id="KW-1185">Reference proteome</keyword>
<dbReference type="Pfam" id="PF14336">
    <property type="entry name" value="GLUCM-like_C"/>
    <property type="match status" value="1"/>
</dbReference>